<comment type="similarity">
    <text evidence="2">Belongs to the TonB family.</text>
</comment>
<dbReference type="GO" id="GO:0055085">
    <property type="term" value="P:transmembrane transport"/>
    <property type="evidence" value="ECO:0007669"/>
    <property type="project" value="InterPro"/>
</dbReference>
<keyword evidence="3" id="KW-0813">Transport</keyword>
<keyword evidence="5" id="KW-0997">Cell inner membrane</keyword>
<evidence type="ECO:0000313" key="11">
    <source>
        <dbReference type="EMBL" id="RUO34795.1"/>
    </source>
</evidence>
<dbReference type="AlphaFoldDB" id="A0A432WLZ1"/>
<dbReference type="NCBIfam" id="TIGR01352">
    <property type="entry name" value="tonB_Cterm"/>
    <property type="match status" value="1"/>
</dbReference>
<dbReference type="GO" id="GO:0015031">
    <property type="term" value="P:protein transport"/>
    <property type="evidence" value="ECO:0007669"/>
    <property type="project" value="UniProtKB-KW"/>
</dbReference>
<evidence type="ECO:0000256" key="4">
    <source>
        <dbReference type="ARBA" id="ARBA00022475"/>
    </source>
</evidence>
<dbReference type="Proteomes" id="UP000287823">
    <property type="component" value="Unassembled WGS sequence"/>
</dbReference>
<dbReference type="EMBL" id="PIPO01000001">
    <property type="protein sequence ID" value="RUO34795.1"/>
    <property type="molecule type" value="Genomic_DNA"/>
</dbReference>
<comment type="subcellular location">
    <subcellularLocation>
        <location evidence="1">Cell inner membrane</location>
        <topology evidence="1">Single-pass membrane protein</topology>
        <orientation evidence="1">Periplasmic side</orientation>
    </subcellularLocation>
</comment>
<sequence length="145" mass="16151">MNKLPKCIYLTASVVFIAACTSQPSDQSVDYEVLDVTDAEESQYWIVAKRVAPVYPMDAVRRGRAGCVEMSFVITPQGRADQIEVIRSFPDRVFNKSGPNALEQWQWAPAASNQANQAVRTTLKFDYTLEGVRNKEAAEAACQDE</sequence>
<reference evidence="11 12" key="1">
    <citation type="journal article" date="2011" name="Front. Microbiol.">
        <title>Genomic signatures of strain selection and enhancement in Bacillus atrophaeus var. globigii, a historical biowarfare simulant.</title>
        <authorList>
            <person name="Gibbons H.S."/>
            <person name="Broomall S.M."/>
            <person name="McNew L.A."/>
            <person name="Daligault H."/>
            <person name="Chapman C."/>
            <person name="Bruce D."/>
            <person name="Karavis M."/>
            <person name="Krepps M."/>
            <person name="McGregor P.A."/>
            <person name="Hong C."/>
            <person name="Park K.H."/>
            <person name="Akmal A."/>
            <person name="Feldman A."/>
            <person name="Lin J.S."/>
            <person name="Chang W.E."/>
            <person name="Higgs B.W."/>
            <person name="Demirev P."/>
            <person name="Lindquist J."/>
            <person name="Liem A."/>
            <person name="Fochler E."/>
            <person name="Read T.D."/>
            <person name="Tapia R."/>
            <person name="Johnson S."/>
            <person name="Bishop-Lilly K.A."/>
            <person name="Detter C."/>
            <person name="Han C."/>
            <person name="Sozhamannan S."/>
            <person name="Rosenzweig C.N."/>
            <person name="Skowronski E.W."/>
        </authorList>
    </citation>
    <scope>NUCLEOTIDE SEQUENCE [LARGE SCALE GENOMIC DNA]</scope>
    <source>
        <strain evidence="11 12">Y4G10-17</strain>
    </source>
</reference>
<evidence type="ECO:0000256" key="2">
    <source>
        <dbReference type="ARBA" id="ARBA00006555"/>
    </source>
</evidence>
<protein>
    <recommendedName>
        <fullName evidence="10">TonB C-terminal domain-containing protein</fullName>
    </recommendedName>
</protein>
<dbReference type="InterPro" id="IPR006260">
    <property type="entry name" value="TonB/TolA_C"/>
</dbReference>
<dbReference type="GO" id="GO:0005886">
    <property type="term" value="C:plasma membrane"/>
    <property type="evidence" value="ECO:0007669"/>
    <property type="project" value="UniProtKB-SubCell"/>
</dbReference>
<organism evidence="11 12">
    <name type="scientific">Aliidiomarina soli</name>
    <dbReference type="NCBI Taxonomy" id="1928574"/>
    <lineage>
        <taxon>Bacteria</taxon>
        <taxon>Pseudomonadati</taxon>
        <taxon>Pseudomonadota</taxon>
        <taxon>Gammaproteobacteria</taxon>
        <taxon>Alteromonadales</taxon>
        <taxon>Idiomarinaceae</taxon>
        <taxon>Aliidiomarina</taxon>
    </lineage>
</organism>
<accession>A0A432WLZ1</accession>
<dbReference type="InterPro" id="IPR037682">
    <property type="entry name" value="TonB_C"/>
</dbReference>
<comment type="caution">
    <text evidence="11">The sequence shown here is derived from an EMBL/GenBank/DDBJ whole genome shotgun (WGS) entry which is preliminary data.</text>
</comment>
<evidence type="ECO:0000256" key="7">
    <source>
        <dbReference type="ARBA" id="ARBA00022927"/>
    </source>
</evidence>
<dbReference type="RefSeq" id="WP_126797833.1">
    <property type="nucleotide sequence ID" value="NZ_PIPO01000001.1"/>
</dbReference>
<keyword evidence="8" id="KW-1133">Transmembrane helix</keyword>
<evidence type="ECO:0000256" key="3">
    <source>
        <dbReference type="ARBA" id="ARBA00022448"/>
    </source>
</evidence>
<evidence type="ECO:0000259" key="10">
    <source>
        <dbReference type="PROSITE" id="PS52015"/>
    </source>
</evidence>
<keyword evidence="12" id="KW-1185">Reference proteome</keyword>
<dbReference type="PROSITE" id="PS51257">
    <property type="entry name" value="PROKAR_LIPOPROTEIN"/>
    <property type="match status" value="1"/>
</dbReference>
<keyword evidence="4" id="KW-1003">Cell membrane</keyword>
<evidence type="ECO:0000256" key="8">
    <source>
        <dbReference type="ARBA" id="ARBA00022989"/>
    </source>
</evidence>
<dbReference type="InterPro" id="IPR051045">
    <property type="entry name" value="TonB-dependent_transducer"/>
</dbReference>
<evidence type="ECO:0000256" key="6">
    <source>
        <dbReference type="ARBA" id="ARBA00022692"/>
    </source>
</evidence>
<dbReference type="Gene3D" id="3.30.1150.10">
    <property type="match status" value="1"/>
</dbReference>
<evidence type="ECO:0000313" key="12">
    <source>
        <dbReference type="Proteomes" id="UP000287823"/>
    </source>
</evidence>
<keyword evidence="7" id="KW-0653">Protein transport</keyword>
<dbReference type="PROSITE" id="PS52015">
    <property type="entry name" value="TONB_CTD"/>
    <property type="match status" value="1"/>
</dbReference>
<evidence type="ECO:0000256" key="5">
    <source>
        <dbReference type="ARBA" id="ARBA00022519"/>
    </source>
</evidence>
<evidence type="ECO:0000256" key="1">
    <source>
        <dbReference type="ARBA" id="ARBA00004383"/>
    </source>
</evidence>
<name>A0A432WLZ1_9GAMM</name>
<dbReference type="SUPFAM" id="SSF74653">
    <property type="entry name" value="TolA/TonB C-terminal domain"/>
    <property type="match status" value="1"/>
</dbReference>
<keyword evidence="9" id="KW-0472">Membrane</keyword>
<gene>
    <name evidence="11" type="ORF">CWE14_02010</name>
</gene>
<dbReference type="Pfam" id="PF03544">
    <property type="entry name" value="TonB_C"/>
    <property type="match status" value="1"/>
</dbReference>
<dbReference type="PANTHER" id="PTHR33446">
    <property type="entry name" value="PROTEIN TONB-RELATED"/>
    <property type="match status" value="1"/>
</dbReference>
<keyword evidence="6" id="KW-0812">Transmembrane</keyword>
<evidence type="ECO:0000256" key="9">
    <source>
        <dbReference type="ARBA" id="ARBA00023136"/>
    </source>
</evidence>
<proteinExistence type="inferred from homology"/>
<feature type="domain" description="TonB C-terminal" evidence="10">
    <location>
        <begin position="40"/>
        <end position="136"/>
    </location>
</feature>